<dbReference type="GeneID" id="63737771"/>
<accession>A0A0B2WZ63</accession>
<dbReference type="STRING" id="1081103.A0A0B2WZ63"/>
<dbReference type="AlphaFoldDB" id="A0A0B2WZ63"/>
<feature type="compositionally biased region" description="Polar residues" evidence="1">
    <location>
        <begin position="142"/>
        <end position="151"/>
    </location>
</feature>
<dbReference type="HOGENOM" id="CLU_769613_0_0_1"/>
<feature type="compositionally biased region" description="Basic and acidic residues" evidence="1">
    <location>
        <begin position="295"/>
        <end position="310"/>
    </location>
</feature>
<organism evidence="2 3">
    <name type="scientific">Metarhizium album (strain ARSEF 1941)</name>
    <dbReference type="NCBI Taxonomy" id="1081103"/>
    <lineage>
        <taxon>Eukaryota</taxon>
        <taxon>Fungi</taxon>
        <taxon>Dikarya</taxon>
        <taxon>Ascomycota</taxon>
        <taxon>Pezizomycotina</taxon>
        <taxon>Sordariomycetes</taxon>
        <taxon>Hypocreomycetidae</taxon>
        <taxon>Hypocreales</taxon>
        <taxon>Clavicipitaceae</taxon>
        <taxon>Metarhizium</taxon>
    </lineage>
</organism>
<feature type="region of interest" description="Disordered" evidence="1">
    <location>
        <begin position="257"/>
        <end position="360"/>
    </location>
</feature>
<keyword evidence="3" id="KW-1185">Reference proteome</keyword>
<feature type="region of interest" description="Disordered" evidence="1">
    <location>
        <begin position="142"/>
        <end position="200"/>
    </location>
</feature>
<comment type="caution">
    <text evidence="2">The sequence shown here is derived from an EMBL/GenBank/DDBJ whole genome shotgun (WGS) entry which is preliminary data.</text>
</comment>
<feature type="compositionally biased region" description="Basic residues" evidence="1">
    <location>
        <begin position="274"/>
        <end position="287"/>
    </location>
</feature>
<feature type="compositionally biased region" description="Basic and acidic residues" evidence="1">
    <location>
        <begin position="257"/>
        <end position="273"/>
    </location>
</feature>
<reference evidence="2 3" key="1">
    <citation type="journal article" date="2014" name="Proc. Natl. Acad. Sci. U.S.A.">
        <title>Trajectory and genomic determinants of fungal-pathogen speciation and host adaptation.</title>
        <authorList>
            <person name="Hu X."/>
            <person name="Xiao G."/>
            <person name="Zheng P."/>
            <person name="Shang Y."/>
            <person name="Su Y."/>
            <person name="Zhang X."/>
            <person name="Liu X."/>
            <person name="Zhan S."/>
            <person name="St Leger R.J."/>
            <person name="Wang C."/>
        </authorList>
    </citation>
    <scope>NUCLEOTIDE SEQUENCE [LARGE SCALE GENOMIC DNA]</scope>
    <source>
        <strain evidence="2 3">ARSEF 1941</strain>
    </source>
</reference>
<name>A0A0B2WZ63_METAS</name>
<evidence type="ECO:0000313" key="2">
    <source>
        <dbReference type="EMBL" id="KHN98854.1"/>
    </source>
</evidence>
<dbReference type="EMBL" id="AZHE01000006">
    <property type="protein sequence ID" value="KHN98854.1"/>
    <property type="molecule type" value="Genomic_DNA"/>
</dbReference>
<sequence>MTTTALREATSALMATRYRHRMLPAVIKASLGLVGEDWDVLGTVGPLFGHCQMPTPTGSVEARRLGQVIGRQPSQYLSLLLELHSNNKFITVSDSGGIISSAIANAGKLPQGQENVSLLQQHSSTPKSTPTSAQFTFTCDSQVPGTVQWPGNASRDDTVEQDPGMQSNGSPNNSTSNDVSQGATSRQASQSFRRTRPQLDRELKMAARHRRQIAAEKFEENPPKPEDMWICEFCEYERIFGQPPKVLIRAFEIKDRRHRREEADRKRLLEKAKAKSRKSKKPNRSLHKGSNSGQHHTDHMRSGYTDDHQASRMHLGHSHSTQSEEEYDEGLTDCCVHSQPCPEHQEGDGGGTDGQEEAVS</sequence>
<evidence type="ECO:0000256" key="1">
    <source>
        <dbReference type="SAM" id="MobiDB-lite"/>
    </source>
</evidence>
<dbReference type="Proteomes" id="UP000030816">
    <property type="component" value="Unassembled WGS sequence"/>
</dbReference>
<dbReference type="OrthoDB" id="4174342at2759"/>
<protein>
    <submittedName>
        <fullName evidence="2">Uncharacterized protein</fullName>
    </submittedName>
</protein>
<dbReference type="RefSeq" id="XP_040679920.1">
    <property type="nucleotide sequence ID" value="XM_040822115.1"/>
</dbReference>
<evidence type="ECO:0000313" key="3">
    <source>
        <dbReference type="Proteomes" id="UP000030816"/>
    </source>
</evidence>
<gene>
    <name evidence="2" type="ORF">MAM_03316</name>
</gene>
<proteinExistence type="predicted"/>
<feature type="compositionally biased region" description="Polar residues" evidence="1">
    <location>
        <begin position="164"/>
        <end position="192"/>
    </location>
</feature>